<dbReference type="AlphaFoldDB" id="A0A8E0KIC6"/>
<feature type="compositionally biased region" description="Low complexity" evidence="1">
    <location>
        <begin position="248"/>
        <end position="260"/>
    </location>
</feature>
<keyword evidence="3" id="KW-1185">Reference proteome</keyword>
<evidence type="ECO:0000256" key="1">
    <source>
        <dbReference type="SAM" id="MobiDB-lite"/>
    </source>
</evidence>
<proteinExistence type="predicted"/>
<sequence>MSDARSTGTVIVGDGPAAWIMALAISRGAPARVTVITQPSPGDVDPYGPALTAPPAIRDHHADLGLHDAEVMAAAVPLFGLALEGWGDAPAFIPFGQTGADMASVTFHQQLARLDRLDALADHSLSAQAARRRRYAPPSTDPASFLSTLDHGLSLDAGPYAALLRRHALKAGATVIEGAVRTVERAPSGAVAAVSLADGATVPGDLFIDASGPAAVLTDAPLQSWASDLPFDRLHVETRPTANRRSISSSAPPATASSATPPCPAVGCRRG</sequence>
<organism evidence="2 3">
    <name type="scientific">Brevundimonas abyssalis TAR-001</name>
    <dbReference type="NCBI Taxonomy" id="1391729"/>
    <lineage>
        <taxon>Bacteria</taxon>
        <taxon>Pseudomonadati</taxon>
        <taxon>Pseudomonadota</taxon>
        <taxon>Alphaproteobacteria</taxon>
        <taxon>Caulobacterales</taxon>
        <taxon>Caulobacteraceae</taxon>
        <taxon>Brevundimonas</taxon>
    </lineage>
</organism>
<dbReference type="InterPro" id="IPR006905">
    <property type="entry name" value="Flavin_halogenase"/>
</dbReference>
<evidence type="ECO:0000313" key="3">
    <source>
        <dbReference type="Proteomes" id="UP000016569"/>
    </source>
</evidence>
<reference evidence="3" key="1">
    <citation type="journal article" date="2013" name="Genome Announc.">
        <title>Draft Genome Sequence of the Dimorphic Prosthecate Bacterium Brevundimonas abyssalis TAR-001T.</title>
        <authorList>
            <person name="Tsubouchi T."/>
            <person name="Nishi S."/>
            <person name="Usui K."/>
            <person name="Shimane Y."/>
            <person name="Takaki Y."/>
            <person name="Maruyama T."/>
            <person name="Hatada Y."/>
        </authorList>
    </citation>
    <scope>NUCLEOTIDE SEQUENCE [LARGE SCALE GENOMIC DNA]</scope>
    <source>
        <strain evidence="3">TAR-001</strain>
    </source>
</reference>
<dbReference type="RefSeq" id="WP_021695896.1">
    <property type="nucleotide sequence ID" value="NZ_BATC01000001.1"/>
</dbReference>
<dbReference type="EMBL" id="BATC01000001">
    <property type="protein sequence ID" value="GAD57800.1"/>
    <property type="molecule type" value="Genomic_DNA"/>
</dbReference>
<comment type="caution">
    <text evidence="2">The sequence shown here is derived from an EMBL/GenBank/DDBJ whole genome shotgun (WGS) entry which is preliminary data.</text>
</comment>
<dbReference type="Gene3D" id="3.50.50.60">
    <property type="entry name" value="FAD/NAD(P)-binding domain"/>
    <property type="match status" value="1"/>
</dbReference>
<dbReference type="Pfam" id="PF04820">
    <property type="entry name" value="Trp_halogenase"/>
    <property type="match status" value="1"/>
</dbReference>
<protein>
    <submittedName>
        <fullName evidence="2">Uncharacterized protein</fullName>
    </submittedName>
</protein>
<gene>
    <name evidence="2" type="ORF">MBEBAB_0050</name>
</gene>
<evidence type="ECO:0000313" key="2">
    <source>
        <dbReference type="EMBL" id="GAD57800.1"/>
    </source>
</evidence>
<feature type="region of interest" description="Disordered" evidence="1">
    <location>
        <begin position="238"/>
        <end position="271"/>
    </location>
</feature>
<dbReference type="SUPFAM" id="SSF51905">
    <property type="entry name" value="FAD/NAD(P)-binding domain"/>
    <property type="match status" value="1"/>
</dbReference>
<dbReference type="PANTHER" id="PTHR43747">
    <property type="entry name" value="FAD-BINDING PROTEIN"/>
    <property type="match status" value="1"/>
</dbReference>
<name>A0A8E0KIC6_9CAUL</name>
<dbReference type="InterPro" id="IPR050816">
    <property type="entry name" value="Flavin-dep_Halogenase_NPB"/>
</dbReference>
<dbReference type="Proteomes" id="UP000016569">
    <property type="component" value="Unassembled WGS sequence"/>
</dbReference>
<dbReference type="GO" id="GO:0004497">
    <property type="term" value="F:monooxygenase activity"/>
    <property type="evidence" value="ECO:0007669"/>
    <property type="project" value="InterPro"/>
</dbReference>
<dbReference type="OrthoDB" id="7193432at2"/>
<dbReference type="PANTHER" id="PTHR43747:SF4">
    <property type="entry name" value="FLAVIN-DEPENDENT TRYPTOPHAN HALOGENASE"/>
    <property type="match status" value="1"/>
</dbReference>
<dbReference type="InterPro" id="IPR036188">
    <property type="entry name" value="FAD/NAD-bd_sf"/>
</dbReference>
<accession>A0A8E0KIC6</accession>